<proteinExistence type="predicted"/>
<dbReference type="EMBL" id="CM046121">
    <property type="protein sequence ID" value="KAI8434030.1"/>
    <property type="molecule type" value="Genomic_DNA"/>
</dbReference>
<evidence type="ECO:0000313" key="2">
    <source>
        <dbReference type="Proteomes" id="UP001064048"/>
    </source>
</evidence>
<evidence type="ECO:0000313" key="1">
    <source>
        <dbReference type="EMBL" id="KAI8434030.1"/>
    </source>
</evidence>
<protein>
    <submittedName>
        <fullName evidence="1">Uncharacterized protein</fullName>
    </submittedName>
</protein>
<reference evidence="1 2" key="1">
    <citation type="journal article" date="2022" name="Genome Biol. Evol.">
        <title>The Spruce Budworm Genome: Reconstructing the Evolutionary History of Antifreeze Proteins.</title>
        <authorList>
            <person name="Beliveau C."/>
            <person name="Gagne P."/>
            <person name="Picq S."/>
            <person name="Vernygora O."/>
            <person name="Keeling C.I."/>
            <person name="Pinkney K."/>
            <person name="Doucet D."/>
            <person name="Wen F."/>
            <person name="Johnston J.S."/>
            <person name="Maaroufi H."/>
            <person name="Boyle B."/>
            <person name="Laroche J."/>
            <person name="Dewar K."/>
            <person name="Juretic N."/>
            <person name="Blackburn G."/>
            <person name="Nisole A."/>
            <person name="Brunet B."/>
            <person name="Brandao M."/>
            <person name="Lumley L."/>
            <person name="Duan J."/>
            <person name="Quan G."/>
            <person name="Lucarotti C.J."/>
            <person name="Roe A.D."/>
            <person name="Sperling F.A.H."/>
            <person name="Levesque R.C."/>
            <person name="Cusson M."/>
        </authorList>
    </citation>
    <scope>NUCLEOTIDE SEQUENCE [LARGE SCALE GENOMIC DNA]</scope>
    <source>
        <strain evidence="1">Glfc:IPQL:Cfum</strain>
    </source>
</reference>
<keyword evidence="2" id="KW-1185">Reference proteome</keyword>
<sequence>MNPRVRWRPRTGRRSVGRPHTRWTDDILRVEGNRWMQVASCRLLAGHVCRMSDELWVKITTGPSTRNPPIDSKWWPGRPRRHTAMGGELDYFWNAWPLWTDDIVRVAGNQVDAVASCAFVQQPMVYHKNAEYSSKVFRKRVENVYVSVPSLYNGTPRPIQEAKVAMGGPHRWKNRTNRIDHEPEDEAWTNDIVRVAGYWWMQVAGCHSLWRSKQEAFFQQRTSSDVMMMMMMMMIMMGVMAYDLTHSGASANVTQGGLGYNYINIRMKSDRGEKLNYDIYIYA</sequence>
<comment type="caution">
    <text evidence="1">The sequence shown here is derived from an EMBL/GenBank/DDBJ whole genome shotgun (WGS) entry which is preliminary data.</text>
</comment>
<gene>
    <name evidence="1" type="ORF">MSG28_012181</name>
</gene>
<accession>A0ACC0KCU1</accession>
<organism evidence="1 2">
    <name type="scientific">Choristoneura fumiferana</name>
    <name type="common">Spruce budworm moth</name>
    <name type="synonym">Archips fumiferana</name>
    <dbReference type="NCBI Taxonomy" id="7141"/>
    <lineage>
        <taxon>Eukaryota</taxon>
        <taxon>Metazoa</taxon>
        <taxon>Ecdysozoa</taxon>
        <taxon>Arthropoda</taxon>
        <taxon>Hexapoda</taxon>
        <taxon>Insecta</taxon>
        <taxon>Pterygota</taxon>
        <taxon>Neoptera</taxon>
        <taxon>Endopterygota</taxon>
        <taxon>Lepidoptera</taxon>
        <taxon>Glossata</taxon>
        <taxon>Ditrysia</taxon>
        <taxon>Tortricoidea</taxon>
        <taxon>Tortricidae</taxon>
        <taxon>Tortricinae</taxon>
        <taxon>Choristoneura</taxon>
    </lineage>
</organism>
<dbReference type="Proteomes" id="UP001064048">
    <property type="component" value="Chromosome 21"/>
</dbReference>
<name>A0ACC0KCU1_CHOFU</name>